<gene>
    <name evidence="2" type="ORF">WMSIL1_LOCUS14261</name>
</gene>
<dbReference type="Pfam" id="PF10390">
    <property type="entry name" value="ELL"/>
    <property type="match status" value="1"/>
</dbReference>
<reference evidence="2 3" key="1">
    <citation type="submission" date="2019-07" db="EMBL/GenBank/DDBJ databases">
        <authorList>
            <person name="Jastrzebski P J."/>
            <person name="Paukszto L."/>
            <person name="Jastrzebski P J."/>
        </authorList>
    </citation>
    <scope>NUCLEOTIDE SEQUENCE [LARGE SCALE GENOMIC DNA]</scope>
    <source>
        <strain evidence="2 3">WMS-il1</strain>
    </source>
</reference>
<dbReference type="Proteomes" id="UP000321570">
    <property type="component" value="Unassembled WGS sequence"/>
</dbReference>
<feature type="domain" description="RNA polymerase II elongation factor ELL N-terminal" evidence="1">
    <location>
        <begin position="10"/>
        <end position="202"/>
    </location>
</feature>
<dbReference type="GO" id="GO:0008023">
    <property type="term" value="C:transcription elongation factor complex"/>
    <property type="evidence" value="ECO:0007669"/>
    <property type="project" value="InterPro"/>
</dbReference>
<organism evidence="2 3">
    <name type="scientific">Hymenolepis diminuta</name>
    <name type="common">Rat tapeworm</name>
    <dbReference type="NCBI Taxonomy" id="6216"/>
    <lineage>
        <taxon>Eukaryota</taxon>
        <taxon>Metazoa</taxon>
        <taxon>Spiralia</taxon>
        <taxon>Lophotrochozoa</taxon>
        <taxon>Platyhelminthes</taxon>
        <taxon>Cestoda</taxon>
        <taxon>Eucestoda</taxon>
        <taxon>Cyclophyllidea</taxon>
        <taxon>Hymenolepididae</taxon>
        <taxon>Hymenolepis</taxon>
    </lineage>
</organism>
<proteinExistence type="predicted"/>
<dbReference type="EMBL" id="CABIJS010000708">
    <property type="protein sequence ID" value="VUZ56931.1"/>
    <property type="molecule type" value="Genomic_DNA"/>
</dbReference>
<keyword evidence="3" id="KW-1185">Reference proteome</keyword>
<dbReference type="GO" id="GO:0006368">
    <property type="term" value="P:transcription elongation by RNA polymerase II"/>
    <property type="evidence" value="ECO:0007669"/>
    <property type="project" value="InterPro"/>
</dbReference>
<sequence length="251" mass="28644">MNTDLEYWHIRTTESFNRALLEKNVTVRFVAEYGKYTFIIQNSSSEKQFDSVLDRSSTDSPLVSILDRHGNCRQLGLISGRLRIAANSDSFDQLRASVLKVKEDSRKTSFSTWRSDASRAKPSPVISRQTITPKCHVQTRPSNLRSTSKERDTENVFEQYQRILVVIEYASRKRTELEKRMADAYADKSLSHAQLEAVISEIEQETTLLVKELLANEDLSPTIPPYSGNNQALDSPIPLLDFLNNLREKTT</sequence>
<name>A0A564ZBQ6_HYMDI</name>
<dbReference type="AlphaFoldDB" id="A0A564ZBQ6"/>
<protein>
    <recommendedName>
        <fullName evidence="1">RNA polymerase II elongation factor ELL N-terminal domain-containing protein</fullName>
    </recommendedName>
</protein>
<evidence type="ECO:0000259" key="1">
    <source>
        <dbReference type="Pfam" id="PF10390"/>
    </source>
</evidence>
<evidence type="ECO:0000313" key="2">
    <source>
        <dbReference type="EMBL" id="VUZ56931.1"/>
    </source>
</evidence>
<accession>A0A564ZBQ6</accession>
<evidence type="ECO:0000313" key="3">
    <source>
        <dbReference type="Proteomes" id="UP000321570"/>
    </source>
</evidence>
<dbReference type="InterPro" id="IPR019464">
    <property type="entry name" value="ELL_N"/>
</dbReference>